<dbReference type="Proteomes" id="UP001620397">
    <property type="component" value="Unassembled WGS sequence"/>
</dbReference>
<organism evidence="1 2">
    <name type="scientific">Dyella agri</name>
    <dbReference type="NCBI Taxonomy" id="1926869"/>
    <lineage>
        <taxon>Bacteria</taxon>
        <taxon>Pseudomonadati</taxon>
        <taxon>Pseudomonadota</taxon>
        <taxon>Gammaproteobacteria</taxon>
        <taxon>Lysobacterales</taxon>
        <taxon>Rhodanobacteraceae</taxon>
        <taxon>Dyella</taxon>
    </lineage>
</organism>
<keyword evidence="2" id="KW-1185">Reference proteome</keyword>
<sequence length="316" mass="34801">MALTAAPQASPLPLFTAQTRLLVVAPHPDDETIANGLLIQRVRAAGGAVRVLLLTDGDNNPWPQRWLERRWFIRAAERERWGRRRRAELEEALRRLDVPATALRSLGWPDMGVLDRLLQPGQRALAELAGVLDDFAPDLVALPALGDRHPDHGAAHVLVRMALAMRGRSPALLGYLIHGRDEGPLSPGETGTPAQQAAKRQALAAYATQLALSGGRMRQLAERPERHSSPATTSATVRCLPWRPSPLLWPRLRLSAASSSGLAQQWPWHAAPLRRDGQGGWQLAWPAARAGDACFVRLSLALPSPWIFDHWGWREV</sequence>
<dbReference type="Pfam" id="PF02585">
    <property type="entry name" value="PIG-L"/>
    <property type="match status" value="1"/>
</dbReference>
<evidence type="ECO:0000313" key="1">
    <source>
        <dbReference type="EMBL" id="MFK2931307.1"/>
    </source>
</evidence>
<proteinExistence type="predicted"/>
<comment type="caution">
    <text evidence="1">The sequence shown here is derived from an EMBL/GenBank/DDBJ whole genome shotgun (WGS) entry which is preliminary data.</text>
</comment>
<accession>A0ABW8KJ26</accession>
<dbReference type="EMBL" id="JADIKL010000005">
    <property type="protein sequence ID" value="MFK2931307.1"/>
    <property type="molecule type" value="Genomic_DNA"/>
</dbReference>
<evidence type="ECO:0000313" key="2">
    <source>
        <dbReference type="Proteomes" id="UP001620397"/>
    </source>
</evidence>
<gene>
    <name evidence="1" type="ORF">ISP14_10945</name>
</gene>
<name>A0ABW8KJ26_9GAMM</name>
<dbReference type="PANTHER" id="PTHR12993:SF11">
    <property type="entry name" value="N-ACETYLGLUCOSAMINYL-PHOSPHATIDYLINOSITOL DE-N-ACETYLASE"/>
    <property type="match status" value="1"/>
</dbReference>
<dbReference type="InterPro" id="IPR024078">
    <property type="entry name" value="LmbE-like_dom_sf"/>
</dbReference>
<dbReference type="RefSeq" id="WP_404539472.1">
    <property type="nucleotide sequence ID" value="NZ_JADIKL010000005.1"/>
</dbReference>
<dbReference type="PANTHER" id="PTHR12993">
    <property type="entry name" value="N-ACETYLGLUCOSAMINYL-PHOSPHATIDYLINOSITOL DE-N-ACETYLASE-RELATED"/>
    <property type="match status" value="1"/>
</dbReference>
<protein>
    <submittedName>
        <fullName evidence="1">PIG-L family deacetylase</fullName>
    </submittedName>
</protein>
<dbReference type="SUPFAM" id="SSF102588">
    <property type="entry name" value="LmbE-like"/>
    <property type="match status" value="1"/>
</dbReference>
<dbReference type="Gene3D" id="3.40.50.10320">
    <property type="entry name" value="LmbE-like"/>
    <property type="match status" value="1"/>
</dbReference>
<reference evidence="1 2" key="1">
    <citation type="submission" date="2020-10" db="EMBL/GenBank/DDBJ databases">
        <title>Phylogeny of dyella-like bacteria.</title>
        <authorList>
            <person name="Fu J."/>
        </authorList>
    </citation>
    <scope>NUCLEOTIDE SEQUENCE [LARGE SCALE GENOMIC DNA]</scope>
    <source>
        <strain evidence="1 2">DKC-1</strain>
    </source>
</reference>
<dbReference type="InterPro" id="IPR003737">
    <property type="entry name" value="GlcNAc_PI_deacetylase-related"/>
</dbReference>